<keyword evidence="9" id="KW-1185">Reference proteome</keyword>
<keyword evidence="8" id="KW-0969">Cilium</keyword>
<keyword evidence="8" id="KW-0966">Cell projection</keyword>
<sequence>MIHRFKYFSRVAAASLALLPFLPVRLWATGFGGGATEDEQLKPISEPGDLLGSLVWVMVSLAIVIVLVVFAMKWLSRRNRIWGANRSLRSLGGISLGQSHSLQVVELSGRIYIVGVGEDVTLLDKLDDPDQVAEIVAAMEQQHDGGWLPTDWGDKLRKLRTGGRGNDSQGSDLDQDGRSEADSFQQMLQKKLMKQADRKQQLESMLQDKTRDERLMEDEK</sequence>
<keyword evidence="3 7" id="KW-0812">Transmembrane</keyword>
<keyword evidence="5 7" id="KW-0472">Membrane</keyword>
<name>A0ABW3HPN1_9BACL</name>
<evidence type="ECO:0000313" key="9">
    <source>
        <dbReference type="Proteomes" id="UP001596989"/>
    </source>
</evidence>
<evidence type="ECO:0000256" key="7">
    <source>
        <dbReference type="SAM" id="Phobius"/>
    </source>
</evidence>
<reference evidence="9" key="1">
    <citation type="journal article" date="2019" name="Int. J. Syst. Evol. Microbiol.">
        <title>The Global Catalogue of Microorganisms (GCM) 10K type strain sequencing project: providing services to taxonomists for standard genome sequencing and annotation.</title>
        <authorList>
            <consortium name="The Broad Institute Genomics Platform"/>
            <consortium name="The Broad Institute Genome Sequencing Center for Infectious Disease"/>
            <person name="Wu L."/>
            <person name="Ma J."/>
        </authorList>
    </citation>
    <scope>NUCLEOTIDE SEQUENCE [LARGE SCALE GENOMIC DNA]</scope>
    <source>
        <strain evidence="9">CCUG 59129</strain>
    </source>
</reference>
<evidence type="ECO:0000256" key="3">
    <source>
        <dbReference type="ARBA" id="ARBA00022692"/>
    </source>
</evidence>
<feature type="transmembrane region" description="Helical" evidence="7">
    <location>
        <begin position="50"/>
        <end position="72"/>
    </location>
</feature>
<keyword evidence="2" id="KW-1003">Cell membrane</keyword>
<keyword evidence="8" id="KW-0282">Flagellum</keyword>
<feature type="compositionally biased region" description="Basic and acidic residues" evidence="6">
    <location>
        <begin position="194"/>
        <end position="214"/>
    </location>
</feature>
<dbReference type="Proteomes" id="UP001596989">
    <property type="component" value="Unassembled WGS sequence"/>
</dbReference>
<evidence type="ECO:0000256" key="1">
    <source>
        <dbReference type="ARBA" id="ARBA00004236"/>
    </source>
</evidence>
<protein>
    <submittedName>
        <fullName evidence="8">Flagellar biosynthetic protein FliO</fullName>
    </submittedName>
</protein>
<evidence type="ECO:0000313" key="8">
    <source>
        <dbReference type="EMBL" id="MFD0959492.1"/>
    </source>
</evidence>
<proteinExistence type="predicted"/>
<evidence type="ECO:0000256" key="2">
    <source>
        <dbReference type="ARBA" id="ARBA00022475"/>
    </source>
</evidence>
<evidence type="ECO:0000256" key="6">
    <source>
        <dbReference type="SAM" id="MobiDB-lite"/>
    </source>
</evidence>
<dbReference type="InterPro" id="IPR022781">
    <property type="entry name" value="Flagellar_biosynth_FliO"/>
</dbReference>
<comment type="subcellular location">
    <subcellularLocation>
        <location evidence="1">Cell membrane</location>
    </subcellularLocation>
</comment>
<organism evidence="8 9">
    <name type="scientific">Paenibacillus chungangensis</name>
    <dbReference type="NCBI Taxonomy" id="696535"/>
    <lineage>
        <taxon>Bacteria</taxon>
        <taxon>Bacillati</taxon>
        <taxon>Bacillota</taxon>
        <taxon>Bacilli</taxon>
        <taxon>Bacillales</taxon>
        <taxon>Paenibacillaceae</taxon>
        <taxon>Paenibacillus</taxon>
    </lineage>
</organism>
<feature type="region of interest" description="Disordered" evidence="6">
    <location>
        <begin position="158"/>
        <end position="220"/>
    </location>
</feature>
<comment type="caution">
    <text evidence="8">The sequence shown here is derived from an EMBL/GenBank/DDBJ whole genome shotgun (WGS) entry which is preliminary data.</text>
</comment>
<dbReference type="RefSeq" id="WP_377563627.1">
    <property type="nucleotide sequence ID" value="NZ_JBHTJZ010000009.1"/>
</dbReference>
<dbReference type="Pfam" id="PF04347">
    <property type="entry name" value="FliO"/>
    <property type="match status" value="1"/>
</dbReference>
<dbReference type="EMBL" id="JBHTJZ010000009">
    <property type="protein sequence ID" value="MFD0959492.1"/>
    <property type="molecule type" value="Genomic_DNA"/>
</dbReference>
<evidence type="ECO:0000256" key="5">
    <source>
        <dbReference type="ARBA" id="ARBA00023136"/>
    </source>
</evidence>
<accession>A0ABW3HPN1</accession>
<keyword evidence="4 7" id="KW-1133">Transmembrane helix</keyword>
<evidence type="ECO:0000256" key="4">
    <source>
        <dbReference type="ARBA" id="ARBA00022989"/>
    </source>
</evidence>
<gene>
    <name evidence="8" type="ORF">ACFQ2I_08810</name>
</gene>